<dbReference type="RefSeq" id="WP_248206250.1">
    <property type="nucleotide sequence ID" value="NZ_JALNMH010000003.1"/>
</dbReference>
<feature type="domain" description="GGDEF" evidence="4">
    <location>
        <begin position="441"/>
        <end position="573"/>
    </location>
</feature>
<dbReference type="EMBL" id="JALNMH010000003">
    <property type="protein sequence ID" value="MCK7593133.1"/>
    <property type="molecule type" value="Genomic_DNA"/>
</dbReference>
<dbReference type="InterPro" id="IPR035919">
    <property type="entry name" value="EAL_sf"/>
</dbReference>
<dbReference type="PROSITE" id="PS50883">
    <property type="entry name" value="EAL"/>
    <property type="match status" value="1"/>
</dbReference>
<dbReference type="NCBIfam" id="TIGR00229">
    <property type="entry name" value="sensory_box"/>
    <property type="match status" value="2"/>
</dbReference>
<organism evidence="5 6">
    <name type="scientific">Pseudomarimonas salicorniae</name>
    <dbReference type="NCBI Taxonomy" id="2933270"/>
    <lineage>
        <taxon>Bacteria</taxon>
        <taxon>Pseudomonadati</taxon>
        <taxon>Pseudomonadota</taxon>
        <taxon>Gammaproteobacteria</taxon>
        <taxon>Lysobacterales</taxon>
        <taxon>Lysobacteraceae</taxon>
        <taxon>Pseudomarimonas</taxon>
    </lineage>
</organism>
<dbReference type="InterPro" id="IPR001633">
    <property type="entry name" value="EAL_dom"/>
</dbReference>
<dbReference type="NCBIfam" id="TIGR00254">
    <property type="entry name" value="GGDEF"/>
    <property type="match status" value="1"/>
</dbReference>
<accession>A0ABT0GF08</accession>
<keyword evidence="6" id="KW-1185">Reference proteome</keyword>
<evidence type="ECO:0000259" key="1">
    <source>
        <dbReference type="PROSITE" id="PS50112"/>
    </source>
</evidence>
<dbReference type="CDD" id="cd01948">
    <property type="entry name" value="EAL"/>
    <property type="match status" value="1"/>
</dbReference>
<dbReference type="Pfam" id="PF00990">
    <property type="entry name" value="GGDEF"/>
    <property type="match status" value="1"/>
</dbReference>
<dbReference type="Pfam" id="PF00563">
    <property type="entry name" value="EAL"/>
    <property type="match status" value="1"/>
</dbReference>
<dbReference type="InterPro" id="IPR043128">
    <property type="entry name" value="Rev_trsase/Diguanyl_cyclase"/>
</dbReference>
<feature type="domain" description="PAS" evidence="1">
    <location>
        <begin position="34"/>
        <end position="84"/>
    </location>
</feature>
<dbReference type="Gene3D" id="3.30.70.270">
    <property type="match status" value="1"/>
</dbReference>
<protein>
    <submittedName>
        <fullName evidence="5">EAL domain-containing protein</fullName>
    </submittedName>
</protein>
<feature type="domain" description="PAC" evidence="2">
    <location>
        <begin position="359"/>
        <end position="410"/>
    </location>
</feature>
<dbReference type="Pfam" id="PF08447">
    <property type="entry name" value="PAS_3"/>
    <property type="match status" value="1"/>
</dbReference>
<dbReference type="PROSITE" id="PS50113">
    <property type="entry name" value="PAC"/>
    <property type="match status" value="1"/>
</dbReference>
<dbReference type="PANTHER" id="PTHR44757:SF2">
    <property type="entry name" value="BIOFILM ARCHITECTURE MAINTENANCE PROTEIN MBAA"/>
    <property type="match status" value="1"/>
</dbReference>
<sequence length="838" mass="92808">MTRPAPDLAGNTAPSPEMDAAAEVERLRDALVEARSSLATLIDAVPDAVSVLASDGSIREVNLAACEGFGRSREELVGMRIYELSPDIPPDRIQQVIFDHDDGEPFVHVTDNVRADGSRFPVEVHSRVFLLHGAPHVLAVARDITRRREEEAQRRESETRYRDLLRAMDKGVVVQDAEGRINSVNPAACRMLRRSEEELLRGDLAGGTWRFLSQQGEPLAQEELPAWRALREGRTIENTVVGVFDPEAQWRSWLSVTSTPIARDPGGEPFQVISTFDDITVLVRDSELFLRTQQLARIGSWALDPRSGEMFWSLPLYKMLGVHESEPVDQDRLLAHIAEAERETLGLALAEARRDGVAFDIECRTLSRRGSHRWARIIGEAQLRDGSVFEVSGTLQDITKDKLLEDTLRRQGLSDPLTGLANREALVERLGNALHQARMENGPAILHVDLDRFKVVNDLLGHENGNALVRAAGVRLAKLVDESVTVGRLEGDEFMLVLSTGGLPAAEALAGQINQAFHAPFLHEGEEFSITASIGIARFPGDGATVQQLMQNADAAMAEAKRRGRDTWQAFNPALAQQLSDRLVLETQLRRALEQDEFHLVYQPQVDLADGSLLQVEALLRWNNRLLGPMRPDLFIPVAETTGDIVRIGAWVIDEACRQLTAWRAQGLSLRRVAVNVSYRQFLNEDFEQHVLGALRRYGLDGDSLELEITERVLLEDDGDVVDTLQHLKSQGVAISIDDFGEGYSSLGYLKRLPIDALKIGHHFMREVPASATDAVICRSIIQIAHSLGLTVVGEGVEHDAQRRFLLEHGADLAQGYLFARPLPASELAAYRPPGETA</sequence>
<dbReference type="InterPro" id="IPR013655">
    <property type="entry name" value="PAS_fold_3"/>
</dbReference>
<dbReference type="SMART" id="SM00267">
    <property type="entry name" value="GGDEF"/>
    <property type="match status" value="1"/>
</dbReference>
<dbReference type="CDD" id="cd00130">
    <property type="entry name" value="PAS"/>
    <property type="match status" value="2"/>
</dbReference>
<dbReference type="SMART" id="SM00091">
    <property type="entry name" value="PAS"/>
    <property type="match status" value="3"/>
</dbReference>
<dbReference type="SUPFAM" id="SSF55785">
    <property type="entry name" value="PYP-like sensor domain (PAS domain)"/>
    <property type="match status" value="3"/>
</dbReference>
<dbReference type="InterPro" id="IPR029787">
    <property type="entry name" value="Nucleotide_cyclase"/>
</dbReference>
<dbReference type="Pfam" id="PF13188">
    <property type="entry name" value="PAS_8"/>
    <property type="match status" value="1"/>
</dbReference>
<dbReference type="PROSITE" id="PS50112">
    <property type="entry name" value="PAS"/>
    <property type="match status" value="2"/>
</dbReference>
<feature type="domain" description="PAS" evidence="1">
    <location>
        <begin position="157"/>
        <end position="200"/>
    </location>
</feature>
<dbReference type="Gene3D" id="3.20.20.450">
    <property type="entry name" value="EAL domain"/>
    <property type="match status" value="1"/>
</dbReference>
<dbReference type="InterPro" id="IPR001610">
    <property type="entry name" value="PAC"/>
</dbReference>
<dbReference type="SMART" id="SM00052">
    <property type="entry name" value="EAL"/>
    <property type="match status" value="1"/>
</dbReference>
<dbReference type="PROSITE" id="PS50887">
    <property type="entry name" value="GGDEF"/>
    <property type="match status" value="1"/>
</dbReference>
<dbReference type="InterPro" id="IPR035965">
    <property type="entry name" value="PAS-like_dom_sf"/>
</dbReference>
<dbReference type="InterPro" id="IPR000014">
    <property type="entry name" value="PAS"/>
</dbReference>
<evidence type="ECO:0000313" key="5">
    <source>
        <dbReference type="EMBL" id="MCK7593133.1"/>
    </source>
</evidence>
<dbReference type="Pfam" id="PF00989">
    <property type="entry name" value="PAS"/>
    <property type="match status" value="1"/>
</dbReference>
<dbReference type="InterPro" id="IPR052155">
    <property type="entry name" value="Biofilm_reg_signaling"/>
</dbReference>
<dbReference type="PANTHER" id="PTHR44757">
    <property type="entry name" value="DIGUANYLATE CYCLASE DGCP"/>
    <property type="match status" value="1"/>
</dbReference>
<dbReference type="CDD" id="cd01949">
    <property type="entry name" value="GGDEF"/>
    <property type="match status" value="1"/>
</dbReference>
<dbReference type="SUPFAM" id="SSF141868">
    <property type="entry name" value="EAL domain-like"/>
    <property type="match status" value="1"/>
</dbReference>
<evidence type="ECO:0000259" key="4">
    <source>
        <dbReference type="PROSITE" id="PS50887"/>
    </source>
</evidence>
<dbReference type="InterPro" id="IPR013767">
    <property type="entry name" value="PAS_fold"/>
</dbReference>
<comment type="caution">
    <text evidence="5">The sequence shown here is derived from an EMBL/GenBank/DDBJ whole genome shotgun (WGS) entry which is preliminary data.</text>
</comment>
<name>A0ABT0GF08_9GAMM</name>
<dbReference type="InterPro" id="IPR000700">
    <property type="entry name" value="PAS-assoc_C"/>
</dbReference>
<evidence type="ECO:0000259" key="2">
    <source>
        <dbReference type="PROSITE" id="PS50113"/>
    </source>
</evidence>
<feature type="domain" description="EAL" evidence="3">
    <location>
        <begin position="582"/>
        <end position="836"/>
    </location>
</feature>
<evidence type="ECO:0000259" key="3">
    <source>
        <dbReference type="PROSITE" id="PS50883"/>
    </source>
</evidence>
<proteinExistence type="predicted"/>
<dbReference type="InterPro" id="IPR000160">
    <property type="entry name" value="GGDEF_dom"/>
</dbReference>
<reference evidence="5" key="1">
    <citation type="submission" date="2022-04" db="EMBL/GenBank/DDBJ databases">
        <title>Lysobacter sp. CAU 1642 isolated from sea sand.</title>
        <authorList>
            <person name="Kim W."/>
        </authorList>
    </citation>
    <scope>NUCLEOTIDE SEQUENCE</scope>
    <source>
        <strain evidence="5">CAU 1642</strain>
    </source>
</reference>
<dbReference type="SMART" id="SM00086">
    <property type="entry name" value="PAC"/>
    <property type="match status" value="3"/>
</dbReference>
<dbReference type="SUPFAM" id="SSF55073">
    <property type="entry name" value="Nucleotide cyclase"/>
    <property type="match status" value="1"/>
</dbReference>
<gene>
    <name evidence="5" type="ORF">M0G41_05555</name>
</gene>
<dbReference type="Proteomes" id="UP001431449">
    <property type="component" value="Unassembled WGS sequence"/>
</dbReference>
<evidence type="ECO:0000313" key="6">
    <source>
        <dbReference type="Proteomes" id="UP001431449"/>
    </source>
</evidence>
<dbReference type="Gene3D" id="3.30.450.20">
    <property type="entry name" value="PAS domain"/>
    <property type="match status" value="3"/>
</dbReference>